<evidence type="ECO:0000313" key="8">
    <source>
        <dbReference type="Proteomes" id="UP000314251"/>
    </source>
</evidence>
<dbReference type="PANTHER" id="PTHR43335:SF4">
    <property type="entry name" value="ABC TRANSPORTER, ATP-BINDING PROTEIN"/>
    <property type="match status" value="1"/>
</dbReference>
<dbReference type="Proteomes" id="UP000314251">
    <property type="component" value="Unassembled WGS sequence"/>
</dbReference>
<comment type="caution">
    <text evidence="7">The sequence shown here is derived from an EMBL/GenBank/DDBJ whole genome shotgun (WGS) entry which is preliminary data.</text>
</comment>
<dbReference type="Pfam" id="PF00005">
    <property type="entry name" value="ABC_tran"/>
    <property type="match status" value="1"/>
</dbReference>
<reference evidence="7" key="1">
    <citation type="submission" date="2019-10" db="EMBL/GenBank/DDBJ databases">
        <title>Nonomuraea sp. nov., isolated from Phyllanthus amarus.</title>
        <authorList>
            <person name="Klykleung N."/>
            <person name="Tanasupawat S."/>
        </authorList>
    </citation>
    <scope>NUCLEOTIDE SEQUENCE [LARGE SCALE GENOMIC DNA]</scope>
    <source>
        <strain evidence="7">3MP-10</strain>
    </source>
</reference>
<evidence type="ECO:0000256" key="5">
    <source>
        <dbReference type="SAM" id="MobiDB-lite"/>
    </source>
</evidence>
<dbReference type="EMBL" id="VDLY02000001">
    <property type="protein sequence ID" value="KAB8170830.1"/>
    <property type="molecule type" value="Genomic_DNA"/>
</dbReference>
<dbReference type="OrthoDB" id="5116176at2"/>
<keyword evidence="3" id="KW-0547">Nucleotide-binding</keyword>
<protein>
    <submittedName>
        <fullName evidence="7">ATP-binding cassette domain-containing protein</fullName>
    </submittedName>
</protein>
<gene>
    <name evidence="7" type="ORF">FH607_000275</name>
</gene>
<accession>A0A5N6ASD6</accession>
<comment type="similarity">
    <text evidence="1">Belongs to the ABC transporter superfamily.</text>
</comment>
<evidence type="ECO:0000256" key="4">
    <source>
        <dbReference type="ARBA" id="ARBA00022840"/>
    </source>
</evidence>
<proteinExistence type="inferred from homology"/>
<dbReference type="InterPro" id="IPR003439">
    <property type="entry name" value="ABC_transporter-like_ATP-bd"/>
</dbReference>
<evidence type="ECO:0000256" key="3">
    <source>
        <dbReference type="ARBA" id="ARBA00022741"/>
    </source>
</evidence>
<organism evidence="7 8">
    <name type="scientific">Streptomyces mimosae</name>
    <dbReference type="NCBI Taxonomy" id="2586635"/>
    <lineage>
        <taxon>Bacteria</taxon>
        <taxon>Bacillati</taxon>
        <taxon>Actinomycetota</taxon>
        <taxon>Actinomycetes</taxon>
        <taxon>Kitasatosporales</taxon>
        <taxon>Streptomycetaceae</taxon>
        <taxon>Streptomyces</taxon>
    </lineage>
</organism>
<evidence type="ECO:0000259" key="6">
    <source>
        <dbReference type="PROSITE" id="PS50893"/>
    </source>
</evidence>
<dbReference type="PANTHER" id="PTHR43335">
    <property type="entry name" value="ABC TRANSPORTER, ATP-BINDING PROTEIN"/>
    <property type="match status" value="1"/>
</dbReference>
<name>A0A5N6ASD6_9ACTN</name>
<dbReference type="SMART" id="SM00382">
    <property type="entry name" value="AAA"/>
    <property type="match status" value="1"/>
</dbReference>
<evidence type="ECO:0000256" key="2">
    <source>
        <dbReference type="ARBA" id="ARBA00022448"/>
    </source>
</evidence>
<feature type="domain" description="ABC transporter" evidence="6">
    <location>
        <begin position="2"/>
        <end position="227"/>
    </location>
</feature>
<keyword evidence="8" id="KW-1185">Reference proteome</keyword>
<evidence type="ECO:0000313" key="7">
    <source>
        <dbReference type="EMBL" id="KAB8170830.1"/>
    </source>
</evidence>
<dbReference type="Gene3D" id="3.40.50.300">
    <property type="entry name" value="P-loop containing nucleotide triphosphate hydrolases"/>
    <property type="match status" value="1"/>
</dbReference>
<feature type="region of interest" description="Disordered" evidence="5">
    <location>
        <begin position="236"/>
        <end position="259"/>
    </location>
</feature>
<keyword evidence="2" id="KW-0813">Transport</keyword>
<dbReference type="InterPro" id="IPR003593">
    <property type="entry name" value="AAA+_ATPase"/>
</dbReference>
<dbReference type="GO" id="GO:0016887">
    <property type="term" value="F:ATP hydrolysis activity"/>
    <property type="evidence" value="ECO:0007669"/>
    <property type="project" value="InterPro"/>
</dbReference>
<dbReference type="GO" id="GO:0005524">
    <property type="term" value="F:ATP binding"/>
    <property type="evidence" value="ECO:0007669"/>
    <property type="project" value="UniProtKB-KW"/>
</dbReference>
<sequence length="259" mass="26609">MLSFDGVTKRHGHRTVLTDVTFRALPGRVTAFLGPNGAGKSSALRILLGLDRASSGAALVNGRRYRDLRTPLRTVGALLEGSGAHPSRTARAHLAWVARSNGIPGRRVDEVLERVGLAAAGRSRVRRFSLGMGQRLGLAAALLGEPEVLVLDEPANGLDPAGLRWLRELLRGHADGGGTVLLSSHQIGEVASVADDLAVIAGGRVLAHGSLARLTAGHDSLEGAYFAWTGGAEQRPGGGAGPLGGAGRSGNAGRSGGAR</sequence>
<dbReference type="RefSeq" id="WP_139665518.1">
    <property type="nucleotide sequence ID" value="NZ_VDLY02000001.1"/>
</dbReference>
<dbReference type="AlphaFoldDB" id="A0A5N6ASD6"/>
<dbReference type="SUPFAM" id="SSF52540">
    <property type="entry name" value="P-loop containing nucleoside triphosphate hydrolases"/>
    <property type="match status" value="1"/>
</dbReference>
<dbReference type="InterPro" id="IPR027417">
    <property type="entry name" value="P-loop_NTPase"/>
</dbReference>
<dbReference type="PROSITE" id="PS50893">
    <property type="entry name" value="ABC_TRANSPORTER_2"/>
    <property type="match status" value="1"/>
</dbReference>
<keyword evidence="4 7" id="KW-0067">ATP-binding</keyword>
<evidence type="ECO:0000256" key="1">
    <source>
        <dbReference type="ARBA" id="ARBA00005417"/>
    </source>
</evidence>